<gene>
    <name evidence="4" type="ORF">TeGR_g10657</name>
</gene>
<name>A0ABQ6N1K3_9STRA</name>
<dbReference type="SMART" id="SM00174">
    <property type="entry name" value="RHO"/>
    <property type="match status" value="1"/>
</dbReference>
<dbReference type="PANTHER" id="PTHR47977">
    <property type="entry name" value="RAS-RELATED PROTEIN RAB"/>
    <property type="match status" value="1"/>
</dbReference>
<keyword evidence="5" id="KW-1185">Reference proteome</keyword>
<dbReference type="SMART" id="SM00175">
    <property type="entry name" value="RAB"/>
    <property type="match status" value="1"/>
</dbReference>
<dbReference type="SMART" id="SM00173">
    <property type="entry name" value="RAS"/>
    <property type="match status" value="1"/>
</dbReference>
<evidence type="ECO:0000313" key="4">
    <source>
        <dbReference type="EMBL" id="GMI37567.1"/>
    </source>
</evidence>
<reference evidence="4 5" key="1">
    <citation type="journal article" date="2023" name="Commun. Biol.">
        <title>Genome analysis of Parmales, the sister group of diatoms, reveals the evolutionary specialization of diatoms from phago-mixotrophs to photoautotrophs.</title>
        <authorList>
            <person name="Ban H."/>
            <person name="Sato S."/>
            <person name="Yoshikawa S."/>
            <person name="Yamada K."/>
            <person name="Nakamura Y."/>
            <person name="Ichinomiya M."/>
            <person name="Sato N."/>
            <person name="Blanc-Mathieu R."/>
            <person name="Endo H."/>
            <person name="Kuwata A."/>
            <person name="Ogata H."/>
        </authorList>
    </citation>
    <scope>NUCLEOTIDE SEQUENCE [LARGE SCALE GENOMIC DNA]</scope>
</reference>
<organism evidence="4 5">
    <name type="scientific">Tetraparma gracilis</name>
    <dbReference type="NCBI Taxonomy" id="2962635"/>
    <lineage>
        <taxon>Eukaryota</taxon>
        <taxon>Sar</taxon>
        <taxon>Stramenopiles</taxon>
        <taxon>Ochrophyta</taxon>
        <taxon>Bolidophyceae</taxon>
        <taxon>Parmales</taxon>
        <taxon>Triparmaceae</taxon>
        <taxon>Tetraparma</taxon>
    </lineage>
</organism>
<dbReference type="InterPro" id="IPR005225">
    <property type="entry name" value="Small_GTP-bd"/>
</dbReference>
<protein>
    <submittedName>
        <fullName evidence="4">Uncharacterized protein</fullName>
    </submittedName>
</protein>
<keyword evidence="2" id="KW-0342">GTP-binding</keyword>
<accession>A0ABQ6N1K3</accession>
<dbReference type="InterPro" id="IPR001806">
    <property type="entry name" value="Small_GTPase"/>
</dbReference>
<proteinExistence type="predicted"/>
<sequence>MSGSELPPRVTTRRSKLIMLGSSNVGKTSLILRFIHGQFSPSLQSTIGSAYVTKSIPVSSSENLVLDLWDTAGQERFRAMNMSLYYRSADAAVLVYDVTDRSTFEELGPWLTELRRAMGVPAEGVPAGGPREELGYRRNGLVVALAGNKVDLTTGTVSTGIRGEDLSLPPTNQRQVSTKEGKELAEKEGMLFFETSAKIDGDAGAEKLFEDVVFWCNVKSEREAGARGIAGGGKGSQPVELQMPAGSGGCCG</sequence>
<dbReference type="PROSITE" id="PS51419">
    <property type="entry name" value="RAB"/>
    <property type="match status" value="1"/>
</dbReference>
<keyword evidence="1" id="KW-0547">Nucleotide-binding</keyword>
<dbReference type="NCBIfam" id="TIGR00231">
    <property type="entry name" value="small_GTP"/>
    <property type="match status" value="1"/>
</dbReference>
<dbReference type="Proteomes" id="UP001165060">
    <property type="component" value="Unassembled WGS sequence"/>
</dbReference>
<dbReference type="InterPro" id="IPR050227">
    <property type="entry name" value="Rab"/>
</dbReference>
<dbReference type="PRINTS" id="PR00449">
    <property type="entry name" value="RASTRNSFRMNG"/>
</dbReference>
<evidence type="ECO:0000313" key="5">
    <source>
        <dbReference type="Proteomes" id="UP001165060"/>
    </source>
</evidence>
<evidence type="ECO:0000256" key="1">
    <source>
        <dbReference type="ARBA" id="ARBA00022741"/>
    </source>
</evidence>
<dbReference type="PROSITE" id="PS51421">
    <property type="entry name" value="RAS"/>
    <property type="match status" value="1"/>
</dbReference>
<feature type="region of interest" description="Disordered" evidence="3">
    <location>
        <begin position="229"/>
        <end position="252"/>
    </location>
</feature>
<dbReference type="PROSITE" id="PS51420">
    <property type="entry name" value="RHO"/>
    <property type="match status" value="1"/>
</dbReference>
<comment type="caution">
    <text evidence="4">The sequence shown here is derived from an EMBL/GenBank/DDBJ whole genome shotgun (WGS) entry which is preliminary data.</text>
</comment>
<dbReference type="CDD" id="cd00154">
    <property type="entry name" value="Rab"/>
    <property type="match status" value="1"/>
</dbReference>
<dbReference type="SUPFAM" id="SSF52540">
    <property type="entry name" value="P-loop containing nucleoside triphosphate hydrolases"/>
    <property type="match status" value="1"/>
</dbReference>
<evidence type="ECO:0000256" key="3">
    <source>
        <dbReference type="SAM" id="MobiDB-lite"/>
    </source>
</evidence>
<dbReference type="EMBL" id="BRYB01004826">
    <property type="protein sequence ID" value="GMI37567.1"/>
    <property type="molecule type" value="Genomic_DNA"/>
</dbReference>
<dbReference type="InterPro" id="IPR027417">
    <property type="entry name" value="P-loop_NTPase"/>
</dbReference>
<dbReference type="Gene3D" id="3.40.50.300">
    <property type="entry name" value="P-loop containing nucleotide triphosphate hydrolases"/>
    <property type="match status" value="1"/>
</dbReference>
<evidence type="ECO:0000256" key="2">
    <source>
        <dbReference type="ARBA" id="ARBA00023134"/>
    </source>
</evidence>
<dbReference type="Pfam" id="PF00071">
    <property type="entry name" value="Ras"/>
    <property type="match status" value="1"/>
</dbReference>